<dbReference type="InterPro" id="IPR005302">
    <property type="entry name" value="MoCF_Sase_C"/>
</dbReference>
<dbReference type="RefSeq" id="WP_230216869.1">
    <property type="nucleotide sequence ID" value="NZ_JAJKFT010000004.1"/>
</dbReference>
<feature type="domain" description="MOSC" evidence="1">
    <location>
        <begin position="20"/>
        <end position="148"/>
    </location>
</feature>
<evidence type="ECO:0000259" key="1">
    <source>
        <dbReference type="PROSITE" id="PS51340"/>
    </source>
</evidence>
<evidence type="ECO:0000313" key="3">
    <source>
        <dbReference type="Proteomes" id="UP001139103"/>
    </source>
</evidence>
<dbReference type="SUPFAM" id="SSF50800">
    <property type="entry name" value="PK beta-barrel domain-like"/>
    <property type="match status" value="1"/>
</dbReference>
<sequence>MNQPGKVVAVCVSASGGIPRYAVDAIELTPQGVVGDKHRFVEHETNERAVSLFDAEFYERLLIDGVAPPPGSVGENVTVSGLGLSELSEGAEVALGAAIVRLTRRWAPCHAQHPETGQTRPNDEKLAGWFAMVLEAGRIAPEDAATLR</sequence>
<accession>A0A9X1MLB2</accession>
<proteinExistence type="predicted"/>
<evidence type="ECO:0000313" key="2">
    <source>
        <dbReference type="EMBL" id="MCC9627997.1"/>
    </source>
</evidence>
<gene>
    <name evidence="2" type="ORF">LOC68_06285</name>
</gene>
<protein>
    <recommendedName>
        <fullName evidence="1">MOSC domain-containing protein</fullName>
    </recommendedName>
</protein>
<dbReference type="GO" id="GO:0030151">
    <property type="term" value="F:molybdenum ion binding"/>
    <property type="evidence" value="ECO:0007669"/>
    <property type="project" value="InterPro"/>
</dbReference>
<dbReference type="GO" id="GO:0003824">
    <property type="term" value="F:catalytic activity"/>
    <property type="evidence" value="ECO:0007669"/>
    <property type="project" value="InterPro"/>
</dbReference>
<dbReference type="Proteomes" id="UP001139103">
    <property type="component" value="Unassembled WGS sequence"/>
</dbReference>
<dbReference type="Gene3D" id="2.40.33.20">
    <property type="entry name" value="PK beta-barrel domain-like"/>
    <property type="match status" value="1"/>
</dbReference>
<dbReference type="InterPro" id="IPR011037">
    <property type="entry name" value="Pyrv_Knase-like_insert_dom_sf"/>
</dbReference>
<comment type="caution">
    <text evidence="2">The sequence shown here is derived from an EMBL/GenBank/DDBJ whole genome shotgun (WGS) entry which is preliminary data.</text>
</comment>
<reference evidence="2" key="1">
    <citation type="submission" date="2021-11" db="EMBL/GenBank/DDBJ databases">
        <title>Genome sequence.</title>
        <authorList>
            <person name="Sun Q."/>
        </authorList>
    </citation>
    <scope>NUCLEOTIDE SEQUENCE</scope>
    <source>
        <strain evidence="2">JC732</strain>
    </source>
</reference>
<name>A0A9X1MLB2_9BACT</name>
<dbReference type="AlphaFoldDB" id="A0A9X1MLB2"/>
<dbReference type="PANTHER" id="PTHR36930:SF1">
    <property type="entry name" value="MOSC DOMAIN-CONTAINING PROTEIN"/>
    <property type="match status" value="1"/>
</dbReference>
<keyword evidence="3" id="KW-1185">Reference proteome</keyword>
<dbReference type="Pfam" id="PF03473">
    <property type="entry name" value="MOSC"/>
    <property type="match status" value="1"/>
</dbReference>
<dbReference type="PANTHER" id="PTHR36930">
    <property type="entry name" value="METAL-SULFUR CLUSTER BIOSYNTHESIS PROTEINS YUAD-RELATED"/>
    <property type="match status" value="1"/>
</dbReference>
<dbReference type="EMBL" id="JAJKFT010000004">
    <property type="protein sequence ID" value="MCC9627997.1"/>
    <property type="molecule type" value="Genomic_DNA"/>
</dbReference>
<organism evidence="2 3">
    <name type="scientific">Blastopirellula sediminis</name>
    <dbReference type="NCBI Taxonomy" id="2894196"/>
    <lineage>
        <taxon>Bacteria</taxon>
        <taxon>Pseudomonadati</taxon>
        <taxon>Planctomycetota</taxon>
        <taxon>Planctomycetia</taxon>
        <taxon>Pirellulales</taxon>
        <taxon>Pirellulaceae</taxon>
        <taxon>Blastopirellula</taxon>
    </lineage>
</organism>
<dbReference type="PROSITE" id="PS51340">
    <property type="entry name" value="MOSC"/>
    <property type="match status" value="1"/>
</dbReference>
<dbReference type="InterPro" id="IPR052716">
    <property type="entry name" value="MOSC_domain"/>
</dbReference>
<dbReference type="GO" id="GO:0030170">
    <property type="term" value="F:pyridoxal phosphate binding"/>
    <property type="evidence" value="ECO:0007669"/>
    <property type="project" value="InterPro"/>
</dbReference>